<dbReference type="InterPro" id="IPR010684">
    <property type="entry name" value="RNA_pol_II_trans_fac_SIII_A"/>
</dbReference>
<keyword evidence="2 3" id="KW-0539">Nucleus</keyword>
<dbReference type="Pfam" id="PF06881">
    <property type="entry name" value="Elongin_A"/>
    <property type="match status" value="1"/>
</dbReference>
<name>A0A8X6HEW1_TRICU</name>
<feature type="region of interest" description="Disordered" evidence="4">
    <location>
        <begin position="171"/>
        <end position="283"/>
    </location>
</feature>
<dbReference type="PROSITE" id="PS51319">
    <property type="entry name" value="TFIIS_N"/>
    <property type="match status" value="1"/>
</dbReference>
<accession>A0A8X6HEW1</accession>
<proteinExistence type="predicted"/>
<evidence type="ECO:0000313" key="7">
    <source>
        <dbReference type="Proteomes" id="UP000887116"/>
    </source>
</evidence>
<dbReference type="AlphaFoldDB" id="A0A8X6HEW1"/>
<dbReference type="SMART" id="SM00509">
    <property type="entry name" value="TFS2N"/>
    <property type="match status" value="1"/>
</dbReference>
<comment type="subcellular location">
    <subcellularLocation>
        <location evidence="1 3">Nucleus</location>
    </subcellularLocation>
</comment>
<dbReference type="PANTHER" id="PTHR15141:SF76">
    <property type="entry name" value="TRANSCRIPTION ELONGATION FACTOR B POLYPEPTIDE 3"/>
    <property type="match status" value="1"/>
</dbReference>
<evidence type="ECO:0000259" key="5">
    <source>
        <dbReference type="PROSITE" id="PS51319"/>
    </source>
</evidence>
<dbReference type="GO" id="GO:0006368">
    <property type="term" value="P:transcription elongation by RNA polymerase II"/>
    <property type="evidence" value="ECO:0007669"/>
    <property type="project" value="InterPro"/>
</dbReference>
<dbReference type="InterPro" id="IPR003617">
    <property type="entry name" value="TFIIS/CRSP70_N_sub"/>
</dbReference>
<feature type="compositionally biased region" description="Basic and acidic residues" evidence="4">
    <location>
        <begin position="267"/>
        <end position="279"/>
    </location>
</feature>
<dbReference type="InterPro" id="IPR035441">
    <property type="entry name" value="TFIIS/LEDGF_dom_sf"/>
</dbReference>
<evidence type="ECO:0000256" key="2">
    <source>
        <dbReference type="ARBA" id="ARBA00023242"/>
    </source>
</evidence>
<comment type="caution">
    <text evidence="6">The sequence shown here is derived from an EMBL/GenBank/DDBJ whole genome shotgun (WGS) entry which is preliminary data.</text>
</comment>
<evidence type="ECO:0000256" key="1">
    <source>
        <dbReference type="ARBA" id="ARBA00004123"/>
    </source>
</evidence>
<feature type="compositionally biased region" description="Basic and acidic residues" evidence="4">
    <location>
        <begin position="96"/>
        <end position="135"/>
    </location>
</feature>
<gene>
    <name evidence="6" type="primary">Eloa</name>
    <name evidence="6" type="ORF">TNCT_356601</name>
</gene>
<feature type="region of interest" description="Disordered" evidence="4">
    <location>
        <begin position="307"/>
        <end position="349"/>
    </location>
</feature>
<sequence length="716" mass="81070">MASTLKESVHHWRKKLERTTEENVILNVIHKLSKVPMTVDLLQDTGIGKVIRGLAKKSGKVGEKASAVLNYWRGLVSSQKSPETSSRAIQPKHGSSKSERKEERVTDEKRSHKKISSHEKHSSKVKKLSESDSKQKLSINGEATKKYINLVVDRGNSSEYNSKHCLHNTSNNINTAESDPESSFAKSLSGKRKFDTSPSESENDVPEPKKPKVDFDHTPNSNNSEKQSNHSSHKKKEKERKSLTSESKNSHIHSNKNSESSSRKSKQNKDKKDNCDKKSLKIKPTEVFTSSEARFEDCLNFSDIAPVKKKKSSKSTTVKKEKHKENSSKKNAVLEKPKRNEKYSDNHAPKLLTAPSTISKYHNQDKNSSFPLLPESSFLPKLSEVDILSTLPPIQPNYRPLPQRNYDCVPSKNKALSVEDAIKFTSSRKERTNVYSGKKSVGYTEVPTLFECCTRVLIENIDAIEYLGEVPYYLLKPVLERCTAVQLYAIEHFNPYLLDDTNELWERHCRKDFRTQKVQENETWRDLYLRAFEEREEKLKNITANISANISKSNPVRQVKLAYVNTVVKPPRDVARKQAKHGTALPVSHNVKAGPPSKASSRPVAPAINSANNSKPDYFVPKKPKLAPLMAKTLKRRNCGGEFEDEATAKPLSSGAIRNDESMGNGCIKKHKLNIKQWLSALHIHLTNTVSHFRHILKHSQKQMFEENLLKIGYVL</sequence>
<evidence type="ECO:0000313" key="6">
    <source>
        <dbReference type="EMBL" id="GFR22138.1"/>
    </source>
</evidence>
<dbReference type="InterPro" id="IPR017923">
    <property type="entry name" value="TFIIS_N"/>
</dbReference>
<reference evidence="6" key="1">
    <citation type="submission" date="2020-07" db="EMBL/GenBank/DDBJ databases">
        <title>Multicomponent nature underlies the extraordinary mechanical properties of spider dragline silk.</title>
        <authorList>
            <person name="Kono N."/>
            <person name="Nakamura H."/>
            <person name="Mori M."/>
            <person name="Yoshida Y."/>
            <person name="Ohtoshi R."/>
            <person name="Malay A.D."/>
            <person name="Moran D.A.P."/>
            <person name="Tomita M."/>
            <person name="Numata K."/>
            <person name="Arakawa K."/>
        </authorList>
    </citation>
    <scope>NUCLEOTIDE SEQUENCE</scope>
</reference>
<dbReference type="GO" id="GO:0070449">
    <property type="term" value="C:elongin complex"/>
    <property type="evidence" value="ECO:0007669"/>
    <property type="project" value="InterPro"/>
</dbReference>
<dbReference type="Proteomes" id="UP000887116">
    <property type="component" value="Unassembled WGS sequence"/>
</dbReference>
<dbReference type="Gene3D" id="1.20.930.10">
    <property type="entry name" value="Conserved domain common to transcription factors TFIIS, elongin A, CRSP70"/>
    <property type="match status" value="1"/>
</dbReference>
<feature type="region of interest" description="Disordered" evidence="4">
    <location>
        <begin position="587"/>
        <end position="616"/>
    </location>
</feature>
<evidence type="ECO:0000256" key="4">
    <source>
        <dbReference type="SAM" id="MobiDB-lite"/>
    </source>
</evidence>
<feature type="compositionally biased region" description="Low complexity" evidence="4">
    <location>
        <begin position="220"/>
        <end position="230"/>
    </location>
</feature>
<protein>
    <submittedName>
        <fullName evidence="6">Elongin-A</fullName>
    </submittedName>
</protein>
<feature type="region of interest" description="Disordered" evidence="4">
    <location>
        <begin position="80"/>
        <end position="137"/>
    </location>
</feature>
<dbReference type="Pfam" id="PF08711">
    <property type="entry name" value="Med26"/>
    <property type="match status" value="1"/>
</dbReference>
<dbReference type="PANTHER" id="PTHR15141">
    <property type="entry name" value="TRANSCRIPTION ELONGATION FACTOR B POLYPEPTIDE 3"/>
    <property type="match status" value="1"/>
</dbReference>
<dbReference type="SUPFAM" id="SSF47676">
    <property type="entry name" value="Conserved domain common to transcription factors TFIIS, elongin A, CRSP70"/>
    <property type="match status" value="1"/>
</dbReference>
<dbReference type="InterPro" id="IPR051870">
    <property type="entry name" value="Elongin-A_domain"/>
</dbReference>
<organism evidence="6 7">
    <name type="scientific">Trichonephila clavata</name>
    <name type="common">Joro spider</name>
    <name type="synonym">Nephila clavata</name>
    <dbReference type="NCBI Taxonomy" id="2740835"/>
    <lineage>
        <taxon>Eukaryota</taxon>
        <taxon>Metazoa</taxon>
        <taxon>Ecdysozoa</taxon>
        <taxon>Arthropoda</taxon>
        <taxon>Chelicerata</taxon>
        <taxon>Arachnida</taxon>
        <taxon>Araneae</taxon>
        <taxon>Araneomorphae</taxon>
        <taxon>Entelegynae</taxon>
        <taxon>Araneoidea</taxon>
        <taxon>Nephilidae</taxon>
        <taxon>Trichonephila</taxon>
    </lineage>
</organism>
<dbReference type="OrthoDB" id="21513at2759"/>
<keyword evidence="7" id="KW-1185">Reference proteome</keyword>
<dbReference type="Gene3D" id="6.10.250.3180">
    <property type="match status" value="1"/>
</dbReference>
<dbReference type="EMBL" id="BMAO01018240">
    <property type="protein sequence ID" value="GFR22138.1"/>
    <property type="molecule type" value="Genomic_DNA"/>
</dbReference>
<feature type="compositionally biased region" description="Basic and acidic residues" evidence="4">
    <location>
        <begin position="323"/>
        <end position="348"/>
    </location>
</feature>
<evidence type="ECO:0000256" key="3">
    <source>
        <dbReference type="PROSITE-ProRule" id="PRU00649"/>
    </source>
</evidence>
<feature type="domain" description="TFIIS N-terminal" evidence="5">
    <location>
        <begin position="7"/>
        <end position="79"/>
    </location>
</feature>
<feature type="compositionally biased region" description="Basic and acidic residues" evidence="4">
    <location>
        <begin position="206"/>
        <end position="217"/>
    </location>
</feature>